<evidence type="ECO:0000256" key="11">
    <source>
        <dbReference type="ARBA" id="ARBA00022989"/>
    </source>
</evidence>
<proteinExistence type="predicted"/>
<organism evidence="16 17">
    <name type="scientific">Haoranjiania flava</name>
    <dbReference type="NCBI Taxonomy" id="1856322"/>
    <lineage>
        <taxon>Bacteria</taxon>
        <taxon>Pseudomonadati</taxon>
        <taxon>Bacteroidota</taxon>
        <taxon>Chitinophagia</taxon>
        <taxon>Chitinophagales</taxon>
        <taxon>Chitinophagaceae</taxon>
        <taxon>Haoranjiania</taxon>
    </lineage>
</organism>
<evidence type="ECO:0000256" key="6">
    <source>
        <dbReference type="ARBA" id="ARBA00022679"/>
    </source>
</evidence>
<dbReference type="GO" id="GO:0005886">
    <property type="term" value="C:plasma membrane"/>
    <property type="evidence" value="ECO:0007669"/>
    <property type="project" value="UniProtKB-SubCell"/>
</dbReference>
<feature type="transmembrane region" description="Helical" evidence="14">
    <location>
        <begin position="762"/>
        <end position="787"/>
    </location>
</feature>
<feature type="transmembrane region" description="Helical" evidence="14">
    <location>
        <begin position="716"/>
        <end position="741"/>
    </location>
</feature>
<feature type="domain" description="Histidine kinase" evidence="15">
    <location>
        <begin position="1029"/>
        <end position="1239"/>
    </location>
</feature>
<comment type="subcellular location">
    <subcellularLocation>
        <location evidence="2">Cell membrane</location>
        <topology evidence="2">Multi-pass membrane protein</topology>
    </subcellularLocation>
</comment>
<evidence type="ECO:0000256" key="14">
    <source>
        <dbReference type="SAM" id="Phobius"/>
    </source>
</evidence>
<keyword evidence="17" id="KW-1185">Reference proteome</keyword>
<comment type="catalytic activity">
    <reaction evidence="1">
        <text>ATP + protein L-histidine = ADP + protein N-phospho-L-histidine.</text>
        <dbReference type="EC" id="2.7.13.3"/>
    </reaction>
</comment>
<dbReference type="SUPFAM" id="SSF55874">
    <property type="entry name" value="ATPase domain of HSP90 chaperone/DNA topoisomerase II/histidine kinase"/>
    <property type="match status" value="1"/>
</dbReference>
<evidence type="ECO:0000256" key="2">
    <source>
        <dbReference type="ARBA" id="ARBA00004651"/>
    </source>
</evidence>
<evidence type="ECO:0000256" key="7">
    <source>
        <dbReference type="ARBA" id="ARBA00022692"/>
    </source>
</evidence>
<dbReference type="InterPro" id="IPR004358">
    <property type="entry name" value="Sig_transdc_His_kin-like_C"/>
</dbReference>
<dbReference type="InterPro" id="IPR003594">
    <property type="entry name" value="HATPase_dom"/>
</dbReference>
<feature type="transmembrane region" description="Helical" evidence="14">
    <location>
        <begin position="326"/>
        <end position="351"/>
    </location>
</feature>
<accession>A0AAE3LNW7</accession>
<evidence type="ECO:0000256" key="10">
    <source>
        <dbReference type="ARBA" id="ARBA00022840"/>
    </source>
</evidence>
<dbReference type="InterPro" id="IPR005467">
    <property type="entry name" value="His_kinase_dom"/>
</dbReference>
<protein>
    <recommendedName>
        <fullName evidence="3">histidine kinase</fullName>
        <ecNumber evidence="3">2.7.13.3</ecNumber>
    </recommendedName>
</protein>
<evidence type="ECO:0000256" key="9">
    <source>
        <dbReference type="ARBA" id="ARBA00022777"/>
    </source>
</evidence>
<keyword evidence="9 16" id="KW-0418">Kinase</keyword>
<dbReference type="InterPro" id="IPR036097">
    <property type="entry name" value="HisK_dim/P_sf"/>
</dbReference>
<feature type="transmembrane region" description="Helical" evidence="14">
    <location>
        <begin position="426"/>
        <end position="445"/>
    </location>
</feature>
<evidence type="ECO:0000256" key="13">
    <source>
        <dbReference type="ARBA" id="ARBA00023136"/>
    </source>
</evidence>
<dbReference type="Gene3D" id="1.10.287.130">
    <property type="match status" value="1"/>
</dbReference>
<dbReference type="InterPro" id="IPR036890">
    <property type="entry name" value="HATPase_C_sf"/>
</dbReference>
<evidence type="ECO:0000256" key="8">
    <source>
        <dbReference type="ARBA" id="ARBA00022741"/>
    </source>
</evidence>
<dbReference type="Pfam" id="PF00512">
    <property type="entry name" value="HisKA"/>
    <property type="match status" value="1"/>
</dbReference>
<feature type="transmembrane region" description="Helical" evidence="14">
    <location>
        <begin position="12"/>
        <end position="33"/>
    </location>
</feature>
<evidence type="ECO:0000256" key="12">
    <source>
        <dbReference type="ARBA" id="ARBA00023012"/>
    </source>
</evidence>
<keyword evidence="7 14" id="KW-0812">Transmembrane</keyword>
<feature type="transmembrane region" description="Helical" evidence="14">
    <location>
        <begin position="402"/>
        <end position="420"/>
    </location>
</feature>
<dbReference type="RefSeq" id="WP_263038884.1">
    <property type="nucleotide sequence ID" value="NZ_JAOTPL010000026.1"/>
</dbReference>
<keyword evidence="5" id="KW-0597">Phosphoprotein</keyword>
<evidence type="ECO:0000256" key="5">
    <source>
        <dbReference type="ARBA" id="ARBA00022553"/>
    </source>
</evidence>
<dbReference type="CDD" id="cd00082">
    <property type="entry name" value="HisKA"/>
    <property type="match status" value="1"/>
</dbReference>
<dbReference type="PANTHER" id="PTHR45528:SF1">
    <property type="entry name" value="SENSOR HISTIDINE KINASE CPXA"/>
    <property type="match status" value="1"/>
</dbReference>
<feature type="transmembrane region" description="Helical" evidence="14">
    <location>
        <begin position="936"/>
        <end position="958"/>
    </location>
</feature>
<dbReference type="SUPFAM" id="SSF47384">
    <property type="entry name" value="Homodimeric domain of signal transducing histidine kinase"/>
    <property type="match status" value="1"/>
</dbReference>
<name>A0AAE3LNW7_9BACT</name>
<keyword evidence="6" id="KW-0808">Transferase</keyword>
<feature type="transmembrane region" description="Helical" evidence="14">
    <location>
        <begin position="248"/>
        <end position="266"/>
    </location>
</feature>
<evidence type="ECO:0000313" key="17">
    <source>
        <dbReference type="Proteomes" id="UP001209317"/>
    </source>
</evidence>
<dbReference type="PROSITE" id="PS50109">
    <property type="entry name" value="HIS_KIN"/>
    <property type="match status" value="1"/>
</dbReference>
<dbReference type="InterPro" id="IPR003661">
    <property type="entry name" value="HisK_dim/P_dom"/>
</dbReference>
<evidence type="ECO:0000256" key="4">
    <source>
        <dbReference type="ARBA" id="ARBA00022475"/>
    </source>
</evidence>
<keyword evidence="12" id="KW-0902">Two-component regulatory system</keyword>
<keyword evidence="4" id="KW-1003">Cell membrane</keyword>
<feature type="transmembrane region" description="Helical" evidence="14">
    <location>
        <begin position="286"/>
        <end position="305"/>
    </location>
</feature>
<dbReference type="Pfam" id="PF02518">
    <property type="entry name" value="HATPase_c"/>
    <property type="match status" value="1"/>
</dbReference>
<dbReference type="SMART" id="SM00388">
    <property type="entry name" value="HisKA"/>
    <property type="match status" value="1"/>
</dbReference>
<dbReference type="Gene3D" id="6.10.340.10">
    <property type="match status" value="1"/>
</dbReference>
<dbReference type="PRINTS" id="PR00344">
    <property type="entry name" value="BCTRLSENSOR"/>
</dbReference>
<dbReference type="CDD" id="cd00075">
    <property type="entry name" value="HATPase"/>
    <property type="match status" value="1"/>
</dbReference>
<dbReference type="GO" id="GO:0000155">
    <property type="term" value="F:phosphorelay sensor kinase activity"/>
    <property type="evidence" value="ECO:0007669"/>
    <property type="project" value="InterPro"/>
</dbReference>
<evidence type="ECO:0000256" key="3">
    <source>
        <dbReference type="ARBA" id="ARBA00012438"/>
    </source>
</evidence>
<keyword evidence="10" id="KW-0067">ATP-binding</keyword>
<evidence type="ECO:0000259" key="15">
    <source>
        <dbReference type="PROSITE" id="PS50109"/>
    </source>
</evidence>
<keyword evidence="8" id="KW-0547">Nucleotide-binding</keyword>
<keyword evidence="13 14" id="KW-0472">Membrane</keyword>
<dbReference type="InterPro" id="IPR050398">
    <property type="entry name" value="HssS/ArlS-like"/>
</dbReference>
<dbReference type="Proteomes" id="UP001209317">
    <property type="component" value="Unassembled WGS sequence"/>
</dbReference>
<dbReference type="EMBL" id="JAOTPL010000026">
    <property type="protein sequence ID" value="MCU7695396.1"/>
    <property type="molecule type" value="Genomic_DNA"/>
</dbReference>
<feature type="transmembrane region" description="Helical" evidence="14">
    <location>
        <begin position="371"/>
        <end position="390"/>
    </location>
</feature>
<evidence type="ECO:0000313" key="16">
    <source>
        <dbReference type="EMBL" id="MCU7695396.1"/>
    </source>
</evidence>
<sequence length="1240" mass="143339">MKNFYKRLIYKNGYILIIAAWFYTLSFVVGNYFNYNNTPLEVKNTLEKFLHVQEKGFENLTNNLSVFTTLVDEHADKSALNLYNSPSGIFIYKMAKDSSLKHIFWSRFDMEVFPEELSYRDGSYFVEHTNGSYELIKKTIRLDSNTFIAAGMIPVKSKYFFENKYLKNTFIADKNISKYYDISADGGIPVVNSKGEKLFYIDKIDPDAKPRMPLSEGILKAIAVIFCLLFLNYFILDVTERKGFKTGFLLLVASLLIVRGLSYFVPFPFFFRQFELFNPAIYASSALHPSLGALMINSLLTLWITKFIRYRYDYNLYTEGDRKKNLILSYLFFTGFIIFSFFVFSIIRSLVVDSGIPFNVINFFELNKYTAAAFFIVAVLILIYYNLTYILMQPANQMGIPLWQKLAIASTLSIIILFGFTNTISIYVQVGMMVWLIGYIIFVHYKINDLESRLIRSPYFLFWVIFFSFSATFLLKESDVLEEKKVKNIAENLSYKSINTDENLLTLSIEELNTFFYKKDFYRFKDSLQNRFIKDSLYVNNFSAYLNNFDIGIYTFNSAEEPLFNNNDLSKADLDSVINKSLEISIRDLFYNESDSGTNAFIYRNEFVSNDKDSAGYLYLTITPKEYMDNNLYLQLLAETDNIETLANNYYIAIYKDRRIVHESTDYDFPDTIDPSPFPVEELVVVPDFNGNQYWYNAGNNKMIVIVKRNGVLFEFIAMFSYLLGFCMVSILLINLLYFLIESRFRKKAIVQKVQLSMRTQVYTAIIFVSLFSFVLIGGSTISFFVLNFEKENVNRLHSVINRFIKEIEFDARIIFGLDKPVPSQEEFNEFITAEIMRMASVSNENINYYDTSGKIVTTSQPYIYNRKILSSQMHPVAYNQMRVNFKKDFYQNEQIGSFRFLSGYAPLQLRGVDMGYLNIPFLNSQSQLNKNISSFITIIIILTALVFLLAGVLSVFLTQRILNSFSVLKDRMKMINIGKENEEVYWEKNDELGALINEYNRMVRKLDASVQQLAKTEREGAWQEMARQVAHEIKNPLTPMKLNLQFLQRLVDNGDESSKELSKKIADSLIEQIDQLALIAGDFGQFANIGNVRLEEFHISEVLDSLVKMYSVESDYEIVYKKSGKDLIYFDKSQTTRLFTNLIKNAIEASSAEENNSIEIIMQDYGENVVVSVHDYGMGIDEEKAKRIFVPNFTTKSSGTGLGLAISKGIVENAKGRIWFESIPRVGTTFYVSLPLVKQ</sequence>
<dbReference type="SMART" id="SM00387">
    <property type="entry name" value="HATPase_c"/>
    <property type="match status" value="1"/>
</dbReference>
<feature type="transmembrane region" description="Helical" evidence="14">
    <location>
        <begin position="457"/>
        <end position="475"/>
    </location>
</feature>
<keyword evidence="11 14" id="KW-1133">Transmembrane helix</keyword>
<dbReference type="Gene3D" id="3.30.565.10">
    <property type="entry name" value="Histidine kinase-like ATPase, C-terminal domain"/>
    <property type="match status" value="1"/>
</dbReference>
<feature type="transmembrane region" description="Helical" evidence="14">
    <location>
        <begin position="217"/>
        <end position="236"/>
    </location>
</feature>
<gene>
    <name evidence="16" type="ORF">OD355_12795</name>
</gene>
<dbReference type="AlphaFoldDB" id="A0AAE3LNW7"/>
<dbReference type="PANTHER" id="PTHR45528">
    <property type="entry name" value="SENSOR HISTIDINE KINASE CPXA"/>
    <property type="match status" value="1"/>
</dbReference>
<dbReference type="EC" id="2.7.13.3" evidence="3"/>
<comment type="caution">
    <text evidence="16">The sequence shown here is derived from an EMBL/GenBank/DDBJ whole genome shotgun (WGS) entry which is preliminary data.</text>
</comment>
<reference evidence="16" key="1">
    <citation type="submission" date="2022-10" db="EMBL/GenBank/DDBJ databases">
        <authorList>
            <person name="Kim H.S."/>
            <person name="Kim J.-S."/>
            <person name="Suh M.K."/>
            <person name="Eom M.K."/>
            <person name="Lee J.-S."/>
        </authorList>
    </citation>
    <scope>NUCLEOTIDE SEQUENCE</scope>
    <source>
        <strain evidence="16">LIP-5</strain>
    </source>
</reference>
<dbReference type="GO" id="GO:0005524">
    <property type="term" value="F:ATP binding"/>
    <property type="evidence" value="ECO:0007669"/>
    <property type="project" value="UniProtKB-KW"/>
</dbReference>
<evidence type="ECO:0000256" key="1">
    <source>
        <dbReference type="ARBA" id="ARBA00000085"/>
    </source>
</evidence>